<evidence type="ECO:0000259" key="5">
    <source>
        <dbReference type="PROSITE" id="PS51034"/>
    </source>
</evidence>
<dbReference type="Proteomes" id="UP000503349">
    <property type="component" value="Chromosome 8"/>
</dbReference>
<dbReference type="PANTHER" id="PTHR14002:SF10">
    <property type="entry name" value="ZONA PELLUCIDA-LIKE DOMAIN-CONTAINING PROTEIN 1-RELATED"/>
    <property type="match status" value="1"/>
</dbReference>
<reference evidence="6 7" key="1">
    <citation type="submission" date="2019-02" db="EMBL/GenBank/DDBJ databases">
        <title>Opniocepnalus argus genome.</title>
        <authorList>
            <person name="Zhou C."/>
            <person name="Xiao S."/>
        </authorList>
    </citation>
    <scope>NUCLEOTIDE SEQUENCE [LARGE SCALE GENOMIC DNA]</scope>
    <source>
        <strain evidence="6">OARG1902GOOAL</strain>
        <tissue evidence="6">Muscle</tissue>
    </source>
</reference>
<protein>
    <submittedName>
        <fullName evidence="6">Zona pellucida-like domain-containing protein 1</fullName>
    </submittedName>
</protein>
<keyword evidence="3" id="KW-0812">Transmembrane</keyword>
<keyword evidence="2" id="KW-1015">Disulfide bond</keyword>
<dbReference type="Gene3D" id="2.60.40.4100">
    <property type="entry name" value="Zona pellucida, ZP-C domain"/>
    <property type="match status" value="1"/>
</dbReference>
<dbReference type="InterPro" id="IPR001507">
    <property type="entry name" value="ZP_dom"/>
</dbReference>
<keyword evidence="7" id="KW-1185">Reference proteome</keyword>
<evidence type="ECO:0000256" key="2">
    <source>
        <dbReference type="ARBA" id="ARBA00023157"/>
    </source>
</evidence>
<dbReference type="PROSITE" id="PS51034">
    <property type="entry name" value="ZP_2"/>
    <property type="match status" value="1"/>
</dbReference>
<evidence type="ECO:0000256" key="4">
    <source>
        <dbReference type="SAM" id="SignalP"/>
    </source>
</evidence>
<reference evidence="7" key="2">
    <citation type="submission" date="2019-02" db="EMBL/GenBank/DDBJ databases">
        <title>Opniocepnalus argus Var Kimnra genome.</title>
        <authorList>
            <person name="Zhou C."/>
            <person name="Xiao S."/>
        </authorList>
    </citation>
    <scope>NUCLEOTIDE SEQUENCE [LARGE SCALE GENOMIC DNA]</scope>
</reference>
<proteinExistence type="predicted"/>
<keyword evidence="3" id="KW-1133">Transmembrane helix</keyword>
<dbReference type="Pfam" id="PF00100">
    <property type="entry name" value="Zona_pellucida"/>
    <property type="match status" value="1"/>
</dbReference>
<dbReference type="AlphaFoldDB" id="A0A6G1PR07"/>
<evidence type="ECO:0000256" key="1">
    <source>
        <dbReference type="ARBA" id="ARBA00022729"/>
    </source>
</evidence>
<dbReference type="PANTHER" id="PTHR14002">
    <property type="entry name" value="ENDOGLIN/TGF-BETA RECEPTOR TYPE III"/>
    <property type="match status" value="1"/>
</dbReference>
<dbReference type="InterPro" id="IPR042235">
    <property type="entry name" value="ZP-C_dom"/>
</dbReference>
<gene>
    <name evidence="6" type="ORF">EXN66_Car008333</name>
</gene>
<evidence type="ECO:0000256" key="3">
    <source>
        <dbReference type="SAM" id="Phobius"/>
    </source>
</evidence>
<keyword evidence="1 4" id="KW-0732">Signal</keyword>
<name>A0A6G1PR07_CHAAH</name>
<feature type="transmembrane region" description="Helical" evidence="3">
    <location>
        <begin position="296"/>
        <end position="321"/>
    </location>
</feature>
<feature type="signal peptide" evidence="4">
    <location>
        <begin position="1"/>
        <end position="37"/>
    </location>
</feature>
<keyword evidence="3" id="KW-0472">Membrane</keyword>
<feature type="domain" description="ZP" evidence="5">
    <location>
        <begin position="1"/>
        <end position="253"/>
    </location>
</feature>
<accession>A0A6G1PR07</accession>
<dbReference type="SMART" id="SM00241">
    <property type="entry name" value="ZP"/>
    <property type="match status" value="1"/>
</dbReference>
<dbReference type="InterPro" id="IPR055355">
    <property type="entry name" value="ZP-C"/>
</dbReference>
<feature type="chain" id="PRO_5026200470" evidence="4">
    <location>
        <begin position="38"/>
        <end position="329"/>
    </location>
</feature>
<organism evidence="6 7">
    <name type="scientific">Channa argus</name>
    <name type="common">Northern snakehead</name>
    <name type="synonym">Ophicephalus argus</name>
    <dbReference type="NCBI Taxonomy" id="215402"/>
    <lineage>
        <taxon>Eukaryota</taxon>
        <taxon>Metazoa</taxon>
        <taxon>Chordata</taxon>
        <taxon>Craniata</taxon>
        <taxon>Vertebrata</taxon>
        <taxon>Euteleostomi</taxon>
        <taxon>Actinopterygii</taxon>
        <taxon>Neopterygii</taxon>
        <taxon>Teleostei</taxon>
        <taxon>Neoteleostei</taxon>
        <taxon>Acanthomorphata</taxon>
        <taxon>Anabantaria</taxon>
        <taxon>Anabantiformes</taxon>
        <taxon>Channoidei</taxon>
        <taxon>Channidae</taxon>
        <taxon>Channa</taxon>
    </lineage>
</organism>
<sequence length="329" mass="36421">MWEPTARYTMKTNRCTLRTLRLIILGCQLGLILRTEAQAPDYCVTSETNRPPDNTDINVLCGSEAIDLNIYLCPVYQALYNESLLVLNNQLKPGCFGTADWTAIPPVVKFRIPLNETLISACGNNFKDSLYQELLTIPTTGLNLKTKIYVAVKATNLTSRFNVLLDRCYATTSPQPSATSYYDLFVGCVRDPQTKVETNGVTQKAQFSFEAFRFLEHKNLTVSTFYVHCVTRLCEVSSCSTFLPNCGTQKVKRESPDVPANATISSPIIIVSSKGNGAETSTPNALVAMKSYSSAVVAAIICVVILAIFIITMAVYFVLYVRRRKGLIQ</sequence>
<dbReference type="EMBL" id="CM015719">
    <property type="protein sequence ID" value="KAF3692657.1"/>
    <property type="molecule type" value="Genomic_DNA"/>
</dbReference>
<evidence type="ECO:0000313" key="7">
    <source>
        <dbReference type="Proteomes" id="UP000503349"/>
    </source>
</evidence>
<evidence type="ECO:0000313" key="6">
    <source>
        <dbReference type="EMBL" id="KAF3692657.1"/>
    </source>
</evidence>